<keyword evidence="1" id="KW-0472">Membrane</keyword>
<name>A0A7Z7KA93_STRAG</name>
<keyword evidence="1" id="KW-0812">Transmembrane</keyword>
<evidence type="ECO:0000256" key="1">
    <source>
        <dbReference type="SAM" id="Phobius"/>
    </source>
</evidence>
<evidence type="ECO:0000313" key="3">
    <source>
        <dbReference type="EMBL" id="SUN13266.1"/>
    </source>
</evidence>
<feature type="transmembrane region" description="Helical" evidence="1">
    <location>
        <begin position="133"/>
        <end position="153"/>
    </location>
</feature>
<dbReference type="AlphaFoldDB" id="A0A7Z7KA93"/>
<dbReference type="Proteomes" id="UP000254076">
    <property type="component" value="Unassembled WGS sequence"/>
</dbReference>
<evidence type="ECO:0000313" key="2">
    <source>
        <dbReference type="EMBL" id="SQA17540.1"/>
    </source>
</evidence>
<accession>A0A7Z7KA93</accession>
<dbReference type="EMBL" id="UAVB01000001">
    <property type="protein sequence ID" value="SQA17540.1"/>
    <property type="molecule type" value="Genomic_DNA"/>
</dbReference>
<organism evidence="2 4">
    <name type="scientific">Streptococcus agalactiae</name>
    <dbReference type="NCBI Taxonomy" id="1311"/>
    <lineage>
        <taxon>Bacteria</taxon>
        <taxon>Bacillati</taxon>
        <taxon>Bacillota</taxon>
        <taxon>Bacilli</taxon>
        <taxon>Lactobacillales</taxon>
        <taxon>Streptococcaceae</taxon>
        <taxon>Streptococcus</taxon>
    </lineage>
</organism>
<dbReference type="Proteomes" id="UP000250200">
    <property type="component" value="Unassembled WGS sequence"/>
</dbReference>
<dbReference type="EMBL" id="UHEQ01000004">
    <property type="protein sequence ID" value="SUN13266.1"/>
    <property type="molecule type" value="Genomic_DNA"/>
</dbReference>
<reference evidence="4 5" key="1">
    <citation type="submission" date="2018-06" db="EMBL/GenBank/DDBJ databases">
        <authorList>
            <consortium name="Pathogen Informatics"/>
            <person name="Doyle S."/>
        </authorList>
    </citation>
    <scope>NUCLEOTIDE SEQUENCE [LARGE SCALE GENOMIC DNA]</scope>
    <source>
        <strain evidence="2 4">NCTC8181</strain>
        <strain evidence="3 5">NCTC8185</strain>
    </source>
</reference>
<dbReference type="RefSeq" id="WP_001872383.1">
    <property type="nucleotide sequence ID" value="NZ_CAACXY010000006.1"/>
</dbReference>
<evidence type="ECO:0000313" key="4">
    <source>
        <dbReference type="Proteomes" id="UP000250200"/>
    </source>
</evidence>
<keyword evidence="1" id="KW-1133">Transmembrane helix</keyword>
<sequence length="154" mass="18436">MYKYYFFQNQYHPKLLYKIVYENKLFKEITIDLEISKECLEIRLFHLLKDYSNLNNKEISTIVSNFQRNKNQTMNLALYDIKHNIISEYEQITPNNLEKATHQLNKSYLISSLDFIELTDNTFQEKLRQSNPIFFLVLTLISVKILFIAGIQII</sequence>
<gene>
    <name evidence="2" type="ORF">NCTC8181_00473</name>
    <name evidence="3" type="ORF">NCTC8185_00425</name>
</gene>
<comment type="caution">
    <text evidence="2">The sequence shown here is derived from an EMBL/GenBank/DDBJ whole genome shotgun (WGS) entry which is preliminary data.</text>
</comment>
<proteinExistence type="predicted"/>
<protein>
    <submittedName>
        <fullName evidence="2">ICESt1 ORFQ</fullName>
    </submittedName>
</protein>
<evidence type="ECO:0000313" key="5">
    <source>
        <dbReference type="Proteomes" id="UP000254076"/>
    </source>
</evidence>